<dbReference type="KEGG" id="mgot:MgSA37_04014"/>
<dbReference type="RefSeq" id="WP_096354293.1">
    <property type="nucleotide sequence ID" value="NZ_JACHWX010000029.1"/>
</dbReference>
<name>A0A0X8X517_9SPHI</name>
<sequence>MAVALNQHTELNPVQISLLRLFNRPMSEKETLEIRNLLVDHYSEILKHEVTKVIAEKGYTSEDLDNLLNAES</sequence>
<gene>
    <name evidence="1" type="ORF">MgSA37_04014</name>
</gene>
<keyword evidence="2" id="KW-1185">Reference proteome</keyword>
<protein>
    <submittedName>
        <fullName evidence="1">Uncharacterized protein</fullName>
    </submittedName>
</protein>
<dbReference type="AlphaFoldDB" id="A0A0X8X517"/>
<proteinExistence type="predicted"/>
<evidence type="ECO:0000313" key="2">
    <source>
        <dbReference type="Proteomes" id="UP000218263"/>
    </source>
</evidence>
<dbReference type="Proteomes" id="UP000218263">
    <property type="component" value="Chromosome"/>
</dbReference>
<dbReference type="EMBL" id="AP017313">
    <property type="protein sequence ID" value="BAU55822.1"/>
    <property type="molecule type" value="Genomic_DNA"/>
</dbReference>
<evidence type="ECO:0000313" key="1">
    <source>
        <dbReference type="EMBL" id="BAU55822.1"/>
    </source>
</evidence>
<reference evidence="1 2" key="1">
    <citation type="submission" date="2015-12" db="EMBL/GenBank/DDBJ databases">
        <title>Genome sequence of Mucilaginibacter gotjawali.</title>
        <authorList>
            <person name="Lee J.S."/>
            <person name="Lee K.C."/>
            <person name="Kim K.K."/>
            <person name="Lee B.W."/>
        </authorList>
    </citation>
    <scope>NUCLEOTIDE SEQUENCE [LARGE SCALE GENOMIC DNA]</scope>
    <source>
        <strain evidence="1 2">SA3-7</strain>
    </source>
</reference>
<dbReference type="OrthoDB" id="798931at2"/>
<organism evidence="1 2">
    <name type="scientific">Mucilaginibacter gotjawali</name>
    <dbReference type="NCBI Taxonomy" id="1550579"/>
    <lineage>
        <taxon>Bacteria</taxon>
        <taxon>Pseudomonadati</taxon>
        <taxon>Bacteroidota</taxon>
        <taxon>Sphingobacteriia</taxon>
        <taxon>Sphingobacteriales</taxon>
        <taxon>Sphingobacteriaceae</taxon>
        <taxon>Mucilaginibacter</taxon>
    </lineage>
</organism>
<accession>A0A0X8X517</accession>